<gene>
    <name evidence="1" type="primary">PSMG4</name>
    <name evidence="1" type="ORF">DSO57_1037174</name>
</gene>
<protein>
    <submittedName>
        <fullName evidence="1">Proteasome (Prosome, macropain) assembly chaperone 4</fullName>
    </submittedName>
</protein>
<sequence>MGETAILPSYVKEINNGQMSILKHRFTTPKNETINYLLLKMIDSNLIWIGCQDEACLANLSVAFPSLKSAAPGSMLLGNPIEDEFSLTLATRLAKKYSQQFWISAKFETEDQELALSIEVELRKWLSSVLK</sequence>
<accession>A0ACC2RDU5</accession>
<reference evidence="1" key="1">
    <citation type="submission" date="2022-04" db="EMBL/GenBank/DDBJ databases">
        <title>Genome of the entomopathogenic fungus Entomophthora muscae.</title>
        <authorList>
            <person name="Elya C."/>
            <person name="Lovett B.R."/>
            <person name="Lee E."/>
            <person name="Macias A.M."/>
            <person name="Hajek A.E."/>
            <person name="De Bivort B.L."/>
            <person name="Kasson M.T."/>
            <person name="De Fine Licht H.H."/>
            <person name="Stajich J.E."/>
        </authorList>
    </citation>
    <scope>NUCLEOTIDE SEQUENCE</scope>
    <source>
        <strain evidence="1">Berkeley</strain>
    </source>
</reference>
<dbReference type="Proteomes" id="UP001165960">
    <property type="component" value="Unassembled WGS sequence"/>
</dbReference>
<name>A0ACC2RDU5_9FUNG</name>
<comment type="caution">
    <text evidence="1">The sequence shown here is derived from an EMBL/GenBank/DDBJ whole genome shotgun (WGS) entry which is preliminary data.</text>
</comment>
<evidence type="ECO:0000313" key="1">
    <source>
        <dbReference type="EMBL" id="KAJ9048222.1"/>
    </source>
</evidence>
<proteinExistence type="predicted"/>
<organism evidence="1 2">
    <name type="scientific">Entomophthora muscae</name>
    <dbReference type="NCBI Taxonomy" id="34485"/>
    <lineage>
        <taxon>Eukaryota</taxon>
        <taxon>Fungi</taxon>
        <taxon>Fungi incertae sedis</taxon>
        <taxon>Zoopagomycota</taxon>
        <taxon>Entomophthoromycotina</taxon>
        <taxon>Entomophthoromycetes</taxon>
        <taxon>Entomophthorales</taxon>
        <taxon>Entomophthoraceae</taxon>
        <taxon>Entomophthora</taxon>
    </lineage>
</organism>
<evidence type="ECO:0000313" key="2">
    <source>
        <dbReference type="Proteomes" id="UP001165960"/>
    </source>
</evidence>
<keyword evidence="2" id="KW-1185">Reference proteome</keyword>
<keyword evidence="1" id="KW-0647">Proteasome</keyword>
<dbReference type="EMBL" id="QTSX02007487">
    <property type="protein sequence ID" value="KAJ9048222.1"/>
    <property type="molecule type" value="Genomic_DNA"/>
</dbReference>